<dbReference type="InterPro" id="IPR058598">
    <property type="entry name" value="Gly_zipper-like_dom"/>
</dbReference>
<protein>
    <recommendedName>
        <fullName evidence="2">Glycine zipper-like domain-containing protein</fullName>
    </recommendedName>
</protein>
<gene>
    <name evidence="3" type="ORF">GUK36_28240</name>
</gene>
<dbReference type="AlphaFoldDB" id="A0A6P0DMP9"/>
<evidence type="ECO:0000256" key="1">
    <source>
        <dbReference type="SAM" id="Phobius"/>
    </source>
</evidence>
<dbReference type="EMBL" id="WXXP01000013">
    <property type="protein sequence ID" value="NEK53313.1"/>
    <property type="molecule type" value="Genomic_DNA"/>
</dbReference>
<keyword evidence="1" id="KW-0812">Transmembrane</keyword>
<feature type="domain" description="Glycine zipper-like" evidence="2">
    <location>
        <begin position="67"/>
        <end position="109"/>
    </location>
</feature>
<dbReference type="RefSeq" id="WP_131586057.1">
    <property type="nucleotide sequence ID" value="NZ_CP121635.1"/>
</dbReference>
<comment type="caution">
    <text evidence="3">The sequence shown here is derived from an EMBL/GenBank/DDBJ whole genome shotgun (WGS) entry which is preliminary data.</text>
</comment>
<keyword evidence="1" id="KW-1133">Transmembrane helix</keyword>
<proteinExistence type="predicted"/>
<feature type="transmembrane region" description="Helical" evidence="1">
    <location>
        <begin position="89"/>
        <end position="106"/>
    </location>
</feature>
<accession>A0A6P0DMP9</accession>
<sequence>MAVNRTGWRAVGPSWPIFEKYLELSIDAFSVQLKASACLARTTPAARGHAAKHILSPQHLDKITVMALSMAIGIGIGAAVGPIRFDDAAIGITFGVAIGAAVGAAIKRK</sequence>
<dbReference type="Proteomes" id="UP000471409">
    <property type="component" value="Unassembled WGS sequence"/>
</dbReference>
<dbReference type="Pfam" id="PF26273">
    <property type="entry name" value="Gly_zipper"/>
    <property type="match status" value="1"/>
</dbReference>
<organism evidence="3 4">
    <name type="scientific">Rhizobium leguminosarum</name>
    <dbReference type="NCBI Taxonomy" id="384"/>
    <lineage>
        <taxon>Bacteria</taxon>
        <taxon>Pseudomonadati</taxon>
        <taxon>Pseudomonadota</taxon>
        <taxon>Alphaproteobacteria</taxon>
        <taxon>Hyphomicrobiales</taxon>
        <taxon>Rhizobiaceae</taxon>
        <taxon>Rhizobium/Agrobacterium group</taxon>
        <taxon>Rhizobium</taxon>
    </lineage>
</organism>
<evidence type="ECO:0000313" key="4">
    <source>
        <dbReference type="Proteomes" id="UP000471409"/>
    </source>
</evidence>
<reference evidence="3 4" key="1">
    <citation type="submission" date="2020-01" db="EMBL/GenBank/DDBJ databases">
        <title>Rhizobium genotypes associated with high levels of biological nitrogen fixation by grain legumes in a temperate-maritime cropping system.</title>
        <authorList>
            <person name="Maluk M."/>
            <person name="Francesc Ferrando Molina F."/>
            <person name="Lopez Del Egido L."/>
            <person name="Lafos M."/>
            <person name="Langarica-Fuentes A."/>
            <person name="Gebre Yohannes G."/>
            <person name="Young M.W."/>
            <person name="Martin P."/>
            <person name="Gantlett R."/>
            <person name="Kenicer G."/>
            <person name="Hawes C."/>
            <person name="Begg G.S."/>
            <person name="Quilliam R.S."/>
            <person name="Squire G.R."/>
            <person name="Poole P.S."/>
            <person name="Young P.W."/>
            <person name="Iannetta P.M."/>
            <person name="James E.K."/>
        </authorList>
    </citation>
    <scope>NUCLEOTIDE SEQUENCE [LARGE SCALE GENOMIC DNA]</scope>
    <source>
        <strain evidence="3 4">JHI944</strain>
    </source>
</reference>
<keyword evidence="1" id="KW-0472">Membrane</keyword>
<feature type="transmembrane region" description="Helical" evidence="1">
    <location>
        <begin position="63"/>
        <end position="83"/>
    </location>
</feature>
<evidence type="ECO:0000259" key="2">
    <source>
        <dbReference type="Pfam" id="PF26273"/>
    </source>
</evidence>
<evidence type="ECO:0000313" key="3">
    <source>
        <dbReference type="EMBL" id="NEK53313.1"/>
    </source>
</evidence>
<name>A0A6P0DMP9_RHILE</name>